<evidence type="ECO:0000313" key="3">
    <source>
        <dbReference type="Proteomes" id="UP001148018"/>
    </source>
</evidence>
<protein>
    <submittedName>
        <fullName evidence="2">Uncharacterized protein</fullName>
    </submittedName>
</protein>
<accession>A0A9Q0DM23</accession>
<feature type="non-terminal residue" evidence="2">
    <location>
        <position position="70"/>
    </location>
</feature>
<proteinExistence type="predicted"/>
<name>A0A9Q0DM23_9TELE</name>
<gene>
    <name evidence="2" type="ORF">NHX12_007925</name>
</gene>
<dbReference type="AlphaFoldDB" id="A0A9Q0DM23"/>
<feature type="non-terminal residue" evidence="2">
    <location>
        <position position="1"/>
    </location>
</feature>
<dbReference type="EMBL" id="JANIIK010000114">
    <property type="protein sequence ID" value="KAJ3589968.1"/>
    <property type="molecule type" value="Genomic_DNA"/>
</dbReference>
<feature type="compositionally biased region" description="Low complexity" evidence="1">
    <location>
        <begin position="56"/>
        <end position="70"/>
    </location>
</feature>
<evidence type="ECO:0000313" key="2">
    <source>
        <dbReference type="EMBL" id="KAJ3589968.1"/>
    </source>
</evidence>
<dbReference type="Proteomes" id="UP001148018">
    <property type="component" value="Unassembled WGS sequence"/>
</dbReference>
<keyword evidence="3" id="KW-1185">Reference proteome</keyword>
<comment type="caution">
    <text evidence="2">The sequence shown here is derived from an EMBL/GenBank/DDBJ whole genome shotgun (WGS) entry which is preliminary data.</text>
</comment>
<sequence>PTRPSPQLGQIPPYVRRGEPPAWRTSSHTFCCLTAKRRPSALWVASPHGLPRAGTPSSSSPASRSSNPLL</sequence>
<reference evidence="2" key="1">
    <citation type="submission" date="2022-07" db="EMBL/GenBank/DDBJ databases">
        <title>Chromosome-level genome of Muraenolepis orangiensis.</title>
        <authorList>
            <person name="Kim J."/>
        </authorList>
    </citation>
    <scope>NUCLEOTIDE SEQUENCE</scope>
    <source>
        <strain evidence="2">KU_S4_2022</strain>
        <tissue evidence="2">Muscle</tissue>
    </source>
</reference>
<evidence type="ECO:0000256" key="1">
    <source>
        <dbReference type="SAM" id="MobiDB-lite"/>
    </source>
</evidence>
<feature type="region of interest" description="Disordered" evidence="1">
    <location>
        <begin position="45"/>
        <end position="70"/>
    </location>
</feature>
<feature type="region of interest" description="Disordered" evidence="1">
    <location>
        <begin position="1"/>
        <end position="25"/>
    </location>
</feature>
<organism evidence="2 3">
    <name type="scientific">Muraenolepis orangiensis</name>
    <name type="common">Patagonian moray cod</name>
    <dbReference type="NCBI Taxonomy" id="630683"/>
    <lineage>
        <taxon>Eukaryota</taxon>
        <taxon>Metazoa</taxon>
        <taxon>Chordata</taxon>
        <taxon>Craniata</taxon>
        <taxon>Vertebrata</taxon>
        <taxon>Euteleostomi</taxon>
        <taxon>Actinopterygii</taxon>
        <taxon>Neopterygii</taxon>
        <taxon>Teleostei</taxon>
        <taxon>Neoteleostei</taxon>
        <taxon>Acanthomorphata</taxon>
        <taxon>Zeiogadaria</taxon>
        <taxon>Gadariae</taxon>
        <taxon>Gadiformes</taxon>
        <taxon>Muraenolepidoidei</taxon>
        <taxon>Muraenolepididae</taxon>
        <taxon>Muraenolepis</taxon>
    </lineage>
</organism>